<dbReference type="SMART" id="SM00100">
    <property type="entry name" value="cNMP"/>
    <property type="match status" value="1"/>
</dbReference>
<comment type="caution">
    <text evidence="7">The sequence shown here is derived from an EMBL/GenBank/DDBJ whole genome shotgun (WGS) entry which is preliminary data.</text>
</comment>
<dbReference type="InterPro" id="IPR036390">
    <property type="entry name" value="WH_DNA-bd_sf"/>
</dbReference>
<dbReference type="GO" id="GO:0003700">
    <property type="term" value="F:DNA-binding transcription factor activity"/>
    <property type="evidence" value="ECO:0007669"/>
    <property type="project" value="InterPro"/>
</dbReference>
<dbReference type="PROSITE" id="PS00042">
    <property type="entry name" value="HTH_CRP_1"/>
    <property type="match status" value="1"/>
</dbReference>
<evidence type="ECO:0000259" key="6">
    <source>
        <dbReference type="PROSITE" id="PS51063"/>
    </source>
</evidence>
<dbReference type="InterPro" id="IPR018335">
    <property type="entry name" value="Tscrpt_reg_HTH_Crp-type_CS"/>
</dbReference>
<reference evidence="7" key="1">
    <citation type="submission" date="2020-08" db="EMBL/GenBank/DDBJ databases">
        <authorList>
            <person name="Uke A."/>
            <person name="Chhe C."/>
            <person name="Baramee S."/>
            <person name="Kosugi A."/>
        </authorList>
    </citation>
    <scope>NUCLEOTIDE SEQUENCE</scope>
    <source>
        <strain evidence="7">DA-C8</strain>
    </source>
</reference>
<dbReference type="CDD" id="cd00038">
    <property type="entry name" value="CAP_ED"/>
    <property type="match status" value="1"/>
</dbReference>
<evidence type="ECO:0000256" key="1">
    <source>
        <dbReference type="ARBA" id="ARBA00023015"/>
    </source>
</evidence>
<reference evidence="7" key="2">
    <citation type="journal article" date="2021" name="Data Brief">
        <title>Draft genome sequence data of the facultative, thermophilic, xylanolytic bacterium Paenibacillus sp. strain DA-C8.</title>
        <authorList>
            <person name="Chhe C."/>
            <person name="Uke A."/>
            <person name="Baramee S."/>
            <person name="Ungkulpasvich U."/>
            <person name="Tachaapaikoon C."/>
            <person name="Pason P."/>
            <person name="Waeonukul R."/>
            <person name="Ratanakhanokchai K."/>
            <person name="Kosugi A."/>
        </authorList>
    </citation>
    <scope>NUCLEOTIDE SEQUENCE</scope>
    <source>
        <strain evidence="7">DA-C8</strain>
    </source>
</reference>
<feature type="domain" description="HTH crp-type" evidence="6">
    <location>
        <begin position="146"/>
        <end position="219"/>
    </location>
</feature>
<keyword evidence="8" id="KW-1185">Reference proteome</keyword>
<dbReference type="EMBL" id="BMAQ01000006">
    <property type="protein sequence ID" value="GFR37610.1"/>
    <property type="molecule type" value="Genomic_DNA"/>
</dbReference>
<dbReference type="SUPFAM" id="SSF51206">
    <property type="entry name" value="cAMP-binding domain-like"/>
    <property type="match status" value="1"/>
</dbReference>
<evidence type="ECO:0000256" key="4">
    <source>
        <dbReference type="ARBA" id="ARBA00023163"/>
    </source>
</evidence>
<evidence type="ECO:0000256" key="3">
    <source>
        <dbReference type="ARBA" id="ARBA00023159"/>
    </source>
</evidence>
<keyword evidence="2" id="KW-0238">DNA-binding</keyword>
<dbReference type="SMART" id="SM00419">
    <property type="entry name" value="HTH_CRP"/>
    <property type="match status" value="1"/>
</dbReference>
<dbReference type="InterPro" id="IPR000595">
    <property type="entry name" value="cNMP-bd_dom"/>
</dbReference>
<dbReference type="GO" id="GO:0003677">
    <property type="term" value="F:DNA binding"/>
    <property type="evidence" value="ECO:0007669"/>
    <property type="project" value="UniProtKB-KW"/>
</dbReference>
<dbReference type="GO" id="GO:0005829">
    <property type="term" value="C:cytosol"/>
    <property type="evidence" value="ECO:0007669"/>
    <property type="project" value="TreeGrafter"/>
</dbReference>
<dbReference type="SUPFAM" id="SSF46785">
    <property type="entry name" value="Winged helix' DNA-binding domain"/>
    <property type="match status" value="1"/>
</dbReference>
<dbReference type="InterPro" id="IPR018490">
    <property type="entry name" value="cNMP-bd_dom_sf"/>
</dbReference>
<dbReference type="PROSITE" id="PS51063">
    <property type="entry name" value="HTH_CRP_2"/>
    <property type="match status" value="1"/>
</dbReference>
<name>A0A916VGL6_9BACL</name>
<protein>
    <submittedName>
        <fullName evidence="7">cAMP-binding protein</fullName>
    </submittedName>
</protein>
<accession>A0A916VGL6</accession>
<dbReference type="PANTHER" id="PTHR24567:SF26">
    <property type="entry name" value="REGULATORY PROTEIN YEIL"/>
    <property type="match status" value="1"/>
</dbReference>
<dbReference type="RefSeq" id="WP_200965898.1">
    <property type="nucleotide sequence ID" value="NZ_BMAQ01000006.1"/>
</dbReference>
<dbReference type="InterPro" id="IPR012318">
    <property type="entry name" value="HTH_CRP"/>
</dbReference>
<proteinExistence type="predicted"/>
<dbReference type="PANTHER" id="PTHR24567">
    <property type="entry name" value="CRP FAMILY TRANSCRIPTIONAL REGULATORY PROTEIN"/>
    <property type="match status" value="1"/>
</dbReference>
<dbReference type="InterPro" id="IPR014710">
    <property type="entry name" value="RmlC-like_jellyroll"/>
</dbReference>
<dbReference type="Proteomes" id="UP000654993">
    <property type="component" value="Unassembled WGS sequence"/>
</dbReference>
<evidence type="ECO:0000259" key="5">
    <source>
        <dbReference type="PROSITE" id="PS50042"/>
    </source>
</evidence>
<dbReference type="InterPro" id="IPR036388">
    <property type="entry name" value="WH-like_DNA-bd_sf"/>
</dbReference>
<keyword evidence="3" id="KW-0010">Activator</keyword>
<dbReference type="InterPro" id="IPR050397">
    <property type="entry name" value="Env_Response_Regulators"/>
</dbReference>
<sequence>MDLKEALRSLTIFNQLDEEALEQVAQIARLKTVKKKTVIFHEGAERDAVYFLQDGLVKTYKTDLDGNEHIVSLLQSGEMFPHTGFFSQDPYPATAEALVDSQLIILSLRYFEQLIEDIPSISKSLIDVMGAKINELQFKIQQITGHDVHGRILTFLNQLANKLGERRGDHIHIELPITNQELANSIGTTRETVNRLLNQLKKKQIIRSTRSEIVILDMEALQTWQE</sequence>
<feature type="domain" description="Cyclic nucleotide-binding" evidence="5">
    <location>
        <begin position="12"/>
        <end position="132"/>
    </location>
</feature>
<organism evidence="7 8">
    <name type="scientific">Insulibacter thermoxylanivorax</name>
    <dbReference type="NCBI Taxonomy" id="2749268"/>
    <lineage>
        <taxon>Bacteria</taxon>
        <taxon>Bacillati</taxon>
        <taxon>Bacillota</taxon>
        <taxon>Bacilli</taxon>
        <taxon>Bacillales</taxon>
        <taxon>Paenibacillaceae</taxon>
        <taxon>Insulibacter</taxon>
    </lineage>
</organism>
<dbReference type="PRINTS" id="PR00034">
    <property type="entry name" value="HTHCRP"/>
</dbReference>
<dbReference type="Pfam" id="PF00027">
    <property type="entry name" value="cNMP_binding"/>
    <property type="match status" value="1"/>
</dbReference>
<dbReference type="Pfam" id="PF13545">
    <property type="entry name" value="HTH_Crp_2"/>
    <property type="match status" value="1"/>
</dbReference>
<keyword evidence="1" id="KW-0805">Transcription regulation</keyword>
<keyword evidence="4" id="KW-0804">Transcription</keyword>
<gene>
    <name evidence="7" type="ORF">PRECH8_09060</name>
</gene>
<dbReference type="Gene3D" id="1.10.10.10">
    <property type="entry name" value="Winged helix-like DNA-binding domain superfamily/Winged helix DNA-binding domain"/>
    <property type="match status" value="1"/>
</dbReference>
<evidence type="ECO:0000313" key="8">
    <source>
        <dbReference type="Proteomes" id="UP000654993"/>
    </source>
</evidence>
<dbReference type="AlphaFoldDB" id="A0A916VGL6"/>
<evidence type="ECO:0000313" key="7">
    <source>
        <dbReference type="EMBL" id="GFR37610.1"/>
    </source>
</evidence>
<dbReference type="PROSITE" id="PS50042">
    <property type="entry name" value="CNMP_BINDING_3"/>
    <property type="match status" value="1"/>
</dbReference>
<dbReference type="Gene3D" id="2.60.120.10">
    <property type="entry name" value="Jelly Rolls"/>
    <property type="match status" value="1"/>
</dbReference>
<evidence type="ECO:0000256" key="2">
    <source>
        <dbReference type="ARBA" id="ARBA00023125"/>
    </source>
</evidence>